<dbReference type="STRING" id="145388.A0A0D2K357"/>
<keyword evidence="1" id="KW-0378">Hydrolase</keyword>
<gene>
    <name evidence="1" type="ORF">MNEG_3021</name>
</gene>
<evidence type="ECO:0000313" key="1">
    <source>
        <dbReference type="EMBL" id="KIZ04943.1"/>
    </source>
</evidence>
<dbReference type="AlphaFoldDB" id="A0A0D2K357"/>
<accession>A0A0D2K357</accession>
<proteinExistence type="predicted"/>
<organism evidence="1 2">
    <name type="scientific">Monoraphidium neglectum</name>
    <dbReference type="NCBI Taxonomy" id="145388"/>
    <lineage>
        <taxon>Eukaryota</taxon>
        <taxon>Viridiplantae</taxon>
        <taxon>Chlorophyta</taxon>
        <taxon>core chlorophytes</taxon>
        <taxon>Chlorophyceae</taxon>
        <taxon>CS clade</taxon>
        <taxon>Sphaeropleales</taxon>
        <taxon>Selenastraceae</taxon>
        <taxon>Monoraphidium</taxon>
    </lineage>
</organism>
<dbReference type="OrthoDB" id="9982946at2759"/>
<dbReference type="EC" id="3.6.4.6" evidence="1"/>
<reference evidence="1 2" key="1">
    <citation type="journal article" date="2013" name="BMC Genomics">
        <title>Reconstruction of the lipid metabolism for the microalga Monoraphidium neglectum from its genome sequence reveals characteristics suitable for biofuel production.</title>
        <authorList>
            <person name="Bogen C."/>
            <person name="Al-Dilaimi A."/>
            <person name="Albersmeier A."/>
            <person name="Wichmann J."/>
            <person name="Grundmann M."/>
            <person name="Rupp O."/>
            <person name="Lauersen K.J."/>
            <person name="Blifernez-Klassen O."/>
            <person name="Kalinowski J."/>
            <person name="Goesmann A."/>
            <person name="Mussgnug J.H."/>
            <person name="Kruse O."/>
        </authorList>
    </citation>
    <scope>NUCLEOTIDE SEQUENCE [LARGE SCALE GENOMIC DNA]</scope>
    <source>
        <strain evidence="1 2">SAG 48.87</strain>
    </source>
</reference>
<keyword evidence="2" id="KW-1185">Reference proteome</keyword>
<dbReference type="GeneID" id="25735899"/>
<dbReference type="KEGG" id="mng:MNEG_3021"/>
<dbReference type="EMBL" id="KK100583">
    <property type="protein sequence ID" value="KIZ04943.1"/>
    <property type="molecule type" value="Genomic_DNA"/>
</dbReference>
<dbReference type="GO" id="GO:0016787">
    <property type="term" value="F:hydrolase activity"/>
    <property type="evidence" value="ECO:0007669"/>
    <property type="project" value="UniProtKB-KW"/>
</dbReference>
<name>A0A0D2K357_9CHLO</name>
<protein>
    <submittedName>
        <fullName evidence="1">Vesicle-fusing ATPase</fullName>
        <ecNumber evidence="1">3.6.4.6</ecNumber>
    </submittedName>
</protein>
<dbReference type="RefSeq" id="XP_013903962.1">
    <property type="nucleotide sequence ID" value="XM_014048508.1"/>
</dbReference>
<dbReference type="Proteomes" id="UP000054498">
    <property type="component" value="Unassembled WGS sequence"/>
</dbReference>
<evidence type="ECO:0000313" key="2">
    <source>
        <dbReference type="Proteomes" id="UP000054498"/>
    </source>
</evidence>
<sequence length="88" mass="9868">MGLSAAFNVQLHVPALRPEEVARVLRQQECFELRDIPEAVDALGTYCGKEVPIKKLLLWLEMARQELPDPTAKIPLAAWQTVLQDLSS</sequence>